<evidence type="ECO:0000313" key="3">
    <source>
        <dbReference type="EMBL" id="SNX74370.1"/>
    </source>
</evidence>
<feature type="domain" description="IrrE N-terminal-like" evidence="2">
    <location>
        <begin position="34"/>
        <end position="141"/>
    </location>
</feature>
<dbReference type="EMBL" id="OAOQ01000022">
    <property type="protein sequence ID" value="SNX74370.1"/>
    <property type="molecule type" value="Genomic_DNA"/>
</dbReference>
<dbReference type="PANTHER" id="PTHR43236:SF2">
    <property type="entry name" value="BLL0069 PROTEIN"/>
    <property type="match status" value="1"/>
</dbReference>
<dbReference type="AlphaFoldDB" id="A0A285D3H5"/>
<proteinExistence type="predicted"/>
<name>A0A285D3H5_9RHOB</name>
<dbReference type="InterPro" id="IPR052345">
    <property type="entry name" value="Rad_response_metalloprotease"/>
</dbReference>
<dbReference type="RefSeq" id="WP_097031662.1">
    <property type="nucleotide sequence ID" value="NZ_OAOQ01000022.1"/>
</dbReference>
<gene>
    <name evidence="3" type="ORF">SAMN05878503_1228</name>
</gene>
<feature type="compositionally biased region" description="Acidic residues" evidence="1">
    <location>
        <begin position="271"/>
        <end position="283"/>
    </location>
</feature>
<accession>A0A285D3H5</accession>
<dbReference type="Proteomes" id="UP000219467">
    <property type="component" value="Unassembled WGS sequence"/>
</dbReference>
<evidence type="ECO:0000259" key="2">
    <source>
        <dbReference type="Pfam" id="PF06114"/>
    </source>
</evidence>
<evidence type="ECO:0000313" key="4">
    <source>
        <dbReference type="Proteomes" id="UP000219467"/>
    </source>
</evidence>
<dbReference type="Gene3D" id="1.10.10.2910">
    <property type="match status" value="1"/>
</dbReference>
<dbReference type="InterPro" id="IPR010359">
    <property type="entry name" value="IrrE_HExxH"/>
</dbReference>
<dbReference type="OrthoDB" id="9794834at2"/>
<evidence type="ECO:0000256" key="1">
    <source>
        <dbReference type="SAM" id="MobiDB-lite"/>
    </source>
</evidence>
<feature type="compositionally biased region" description="Basic and acidic residues" evidence="1">
    <location>
        <begin position="284"/>
        <end position="293"/>
    </location>
</feature>
<feature type="region of interest" description="Disordered" evidence="1">
    <location>
        <begin position="271"/>
        <end position="293"/>
    </location>
</feature>
<sequence length="293" mass="32037">MGRPFQLMLARRTAEAFLRKEAITTLPVDPFAIAESRDILVQPKPDTEPGVSGMLLRHGNSFGIIYATHIQSLGFQRFSVSHELGHFFLEGHIDQILKDGLHASRAGFVTADPYELEADHFAAGLLMPETPFRAAMDNAEHSLAGIEALADQCLTSLTATAIRYAGLTRKAAAVIVSTGDTIDYCFMSDAMKTLPKLAWLRKGTKLPAGTATARLAGDPAKIRVGARVTDETDVRDWLGGTIRQGVSEESIGLGSYGKVLTVLSSKAIGREDDDYDEEEDEDTLVERWTPRFR</sequence>
<dbReference type="PANTHER" id="PTHR43236">
    <property type="entry name" value="ANTITOXIN HIGA1"/>
    <property type="match status" value="1"/>
</dbReference>
<reference evidence="3" key="1">
    <citation type="submission" date="2017-08" db="EMBL/GenBank/DDBJ databases">
        <authorList>
            <person name="de Groot N.N."/>
        </authorList>
    </citation>
    <scope>NUCLEOTIDE SEQUENCE [LARGE SCALE GENOMIC DNA]</scope>
    <source>
        <strain evidence="3">JA234</strain>
    </source>
</reference>
<dbReference type="Pfam" id="PF06114">
    <property type="entry name" value="Peptidase_M78"/>
    <property type="match status" value="1"/>
</dbReference>
<keyword evidence="4" id="KW-1185">Reference proteome</keyword>
<protein>
    <submittedName>
        <fullName evidence="3">Uncharacterized protein DUF955</fullName>
    </submittedName>
</protein>
<organism evidence="3 4">
    <name type="scientific">Cereibacter ovatus</name>
    <dbReference type="NCBI Taxonomy" id="439529"/>
    <lineage>
        <taxon>Bacteria</taxon>
        <taxon>Pseudomonadati</taxon>
        <taxon>Pseudomonadota</taxon>
        <taxon>Alphaproteobacteria</taxon>
        <taxon>Rhodobacterales</taxon>
        <taxon>Paracoccaceae</taxon>
        <taxon>Cereibacter</taxon>
    </lineage>
</organism>